<gene>
    <name evidence="7" type="ORF">I303_101282</name>
</gene>
<dbReference type="EC" id="3.5.99.6" evidence="3"/>
<dbReference type="PROSITE" id="PS01161">
    <property type="entry name" value="GLC_GALNAC_ISOMERASE"/>
    <property type="match status" value="1"/>
</dbReference>
<dbReference type="InterPro" id="IPR004547">
    <property type="entry name" value="Glucosamine6P_isomerase"/>
</dbReference>
<accession>A0AAJ8KJ97</accession>
<dbReference type="GeneID" id="28964989"/>
<comment type="similarity">
    <text evidence="2">Belongs to the glucosamine/galactosamine-6-phosphate isomerase family.</text>
</comment>
<dbReference type="GO" id="GO:0019262">
    <property type="term" value="P:N-acetylneuraminate catabolic process"/>
    <property type="evidence" value="ECO:0007669"/>
    <property type="project" value="TreeGrafter"/>
</dbReference>
<dbReference type="PANTHER" id="PTHR11280:SF5">
    <property type="entry name" value="GLUCOSAMINE-6-PHOSPHATE ISOMERASE"/>
    <property type="match status" value="1"/>
</dbReference>
<evidence type="ECO:0000313" key="8">
    <source>
        <dbReference type="Proteomes" id="UP000078595"/>
    </source>
</evidence>
<feature type="domain" description="Glucosamine/galactosamine-6-phosphate isomerase" evidence="6">
    <location>
        <begin position="11"/>
        <end position="233"/>
    </location>
</feature>
<dbReference type="PANTHER" id="PTHR11280">
    <property type="entry name" value="GLUCOSAMINE-6-PHOSPHATE ISOMERASE"/>
    <property type="match status" value="1"/>
</dbReference>
<dbReference type="CDD" id="cd01399">
    <property type="entry name" value="GlcN6P_deaminase"/>
    <property type="match status" value="1"/>
</dbReference>
<comment type="catalytic activity">
    <reaction evidence="1">
        <text>alpha-D-glucosamine 6-phosphate + H2O = beta-D-fructose 6-phosphate + NH4(+)</text>
        <dbReference type="Rhea" id="RHEA:12172"/>
        <dbReference type="ChEBI" id="CHEBI:15377"/>
        <dbReference type="ChEBI" id="CHEBI:28938"/>
        <dbReference type="ChEBI" id="CHEBI:57634"/>
        <dbReference type="ChEBI" id="CHEBI:75989"/>
        <dbReference type="EC" id="3.5.99.6"/>
    </reaction>
</comment>
<dbReference type="AlphaFoldDB" id="A0AAJ8KJ97"/>
<dbReference type="Gene3D" id="3.40.50.1360">
    <property type="match status" value="1"/>
</dbReference>
<dbReference type="EMBL" id="CP144530">
    <property type="protein sequence ID" value="WWC58738.1"/>
    <property type="molecule type" value="Genomic_DNA"/>
</dbReference>
<dbReference type="GO" id="GO:0005737">
    <property type="term" value="C:cytoplasm"/>
    <property type="evidence" value="ECO:0007669"/>
    <property type="project" value="TreeGrafter"/>
</dbReference>
<dbReference type="RefSeq" id="XP_065824379.1">
    <property type="nucleotide sequence ID" value="XM_065968307.1"/>
</dbReference>
<dbReference type="GO" id="GO:0006043">
    <property type="term" value="P:glucosamine catabolic process"/>
    <property type="evidence" value="ECO:0007669"/>
    <property type="project" value="TreeGrafter"/>
</dbReference>
<dbReference type="InterPro" id="IPR037171">
    <property type="entry name" value="NagB/RpiA_transferase-like"/>
</dbReference>
<evidence type="ECO:0000256" key="1">
    <source>
        <dbReference type="ARBA" id="ARBA00000644"/>
    </source>
</evidence>
<evidence type="ECO:0000256" key="4">
    <source>
        <dbReference type="ARBA" id="ARBA00022801"/>
    </source>
</evidence>
<dbReference type="Pfam" id="PF01182">
    <property type="entry name" value="Glucosamine_iso"/>
    <property type="match status" value="1"/>
</dbReference>
<dbReference type="InterPro" id="IPR018321">
    <property type="entry name" value="Glucosamine6P_isomerase_CS"/>
</dbReference>
<evidence type="ECO:0000259" key="6">
    <source>
        <dbReference type="Pfam" id="PF01182"/>
    </source>
</evidence>
<dbReference type="KEGG" id="kdj:28964989"/>
<evidence type="ECO:0000256" key="5">
    <source>
        <dbReference type="SAM" id="MobiDB-lite"/>
    </source>
</evidence>
<dbReference type="GO" id="GO:0006046">
    <property type="term" value="P:N-acetylglucosamine catabolic process"/>
    <property type="evidence" value="ECO:0007669"/>
    <property type="project" value="TreeGrafter"/>
</dbReference>
<dbReference type="InterPro" id="IPR006148">
    <property type="entry name" value="Glc/Gal-6P_isomerase"/>
</dbReference>
<feature type="region of interest" description="Disordered" evidence="5">
    <location>
        <begin position="359"/>
        <end position="438"/>
    </location>
</feature>
<reference evidence="7" key="2">
    <citation type="submission" date="2024-02" db="EMBL/GenBank/DDBJ databases">
        <title>Comparative genomics of Cryptococcus and Kwoniella reveals pathogenesis evolution and contrasting modes of karyotype evolution via chromosome fusion or intercentromeric recombination.</title>
        <authorList>
            <person name="Coelho M.A."/>
            <person name="David-Palma M."/>
            <person name="Shea T."/>
            <person name="Bowers K."/>
            <person name="McGinley-Smith S."/>
            <person name="Mohammad A.W."/>
            <person name="Gnirke A."/>
            <person name="Yurkov A.M."/>
            <person name="Nowrousian M."/>
            <person name="Sun S."/>
            <person name="Cuomo C.A."/>
            <person name="Heitman J."/>
        </authorList>
    </citation>
    <scope>NUCLEOTIDE SEQUENCE</scope>
    <source>
        <strain evidence="7">CBS 10117</strain>
    </source>
</reference>
<dbReference type="GO" id="GO:0004342">
    <property type="term" value="F:glucosamine-6-phosphate deaminase activity"/>
    <property type="evidence" value="ECO:0007669"/>
    <property type="project" value="UniProtKB-EC"/>
</dbReference>
<feature type="region of interest" description="Disordered" evidence="5">
    <location>
        <begin position="272"/>
        <end position="299"/>
    </location>
</feature>
<protein>
    <recommendedName>
        <fullName evidence="3">glucosamine-6-phosphate deaminase</fullName>
        <ecNumber evidence="3">3.5.99.6</ecNumber>
    </recommendedName>
</protein>
<feature type="compositionally biased region" description="Low complexity" evidence="5">
    <location>
        <begin position="398"/>
        <end position="410"/>
    </location>
</feature>
<dbReference type="NCBIfam" id="TIGR00502">
    <property type="entry name" value="nagB"/>
    <property type="match status" value="1"/>
</dbReference>
<organism evidence="7 8">
    <name type="scientific">Kwoniella dejecticola CBS 10117</name>
    <dbReference type="NCBI Taxonomy" id="1296121"/>
    <lineage>
        <taxon>Eukaryota</taxon>
        <taxon>Fungi</taxon>
        <taxon>Dikarya</taxon>
        <taxon>Basidiomycota</taxon>
        <taxon>Agaricomycotina</taxon>
        <taxon>Tremellomycetes</taxon>
        <taxon>Tremellales</taxon>
        <taxon>Cryptococcaceae</taxon>
        <taxon>Kwoniella</taxon>
    </lineage>
</organism>
<sequence length="438" mass="48389">MYLSTHSTPLEASQEVADLIIDRIKAFGPTQKKKFVMCLPTGSTPLLVYKELAKKCREGKISFEHVITINLDEYVGLHPAHPQSYYHFMEENFDIPPKQVHLLPFQPIPPHTTHTESCAEYESLITSLGGIHLLFMGIGTNGHIAFNEPASSLASRTRMIKLDQDTRRANSRFFENSLSNVPTHALTMGIGTILEAQEIVLLALGDGKAQAVKEALQGGVNHLCPASALQLHENVIIVTDNEASKNLSVRTKKYLTAQCSPIYDDQALDQDQDQAQYQNREPTPESDHNKIHPGNSLEADSYFTNNVMRTDEEHIGKSEEPRFRPNALRGASFDLSASPLCPRERGGYIDKGVNELQISHESAKPEDTRMTLTLKRPGSDSNPHTDDNAQDHTDTDNETGTGTGVSSLTGDNPLVLGNHEHAEVSITDQGDRDLHDLS</sequence>
<dbReference type="GO" id="GO:0005975">
    <property type="term" value="P:carbohydrate metabolic process"/>
    <property type="evidence" value="ECO:0007669"/>
    <property type="project" value="InterPro"/>
</dbReference>
<keyword evidence="8" id="KW-1185">Reference proteome</keyword>
<evidence type="ECO:0000313" key="7">
    <source>
        <dbReference type="EMBL" id="WWC58738.1"/>
    </source>
</evidence>
<proteinExistence type="inferred from homology"/>
<name>A0AAJ8KJ97_9TREE</name>
<dbReference type="SUPFAM" id="SSF100950">
    <property type="entry name" value="NagB/RpiA/CoA transferase-like"/>
    <property type="match status" value="1"/>
</dbReference>
<evidence type="ECO:0000256" key="3">
    <source>
        <dbReference type="ARBA" id="ARBA00012680"/>
    </source>
</evidence>
<reference evidence="7" key="1">
    <citation type="submission" date="2013-07" db="EMBL/GenBank/DDBJ databases">
        <authorList>
            <consortium name="The Broad Institute Genome Sequencing Platform"/>
            <person name="Cuomo C."/>
            <person name="Litvintseva A."/>
            <person name="Chen Y."/>
            <person name="Heitman J."/>
            <person name="Sun S."/>
            <person name="Springer D."/>
            <person name="Dromer F."/>
            <person name="Young S.K."/>
            <person name="Zeng Q."/>
            <person name="Gargeya S."/>
            <person name="Fitzgerald M."/>
            <person name="Abouelleil A."/>
            <person name="Alvarado L."/>
            <person name="Berlin A.M."/>
            <person name="Chapman S.B."/>
            <person name="Dewar J."/>
            <person name="Goldberg J."/>
            <person name="Griggs A."/>
            <person name="Gujja S."/>
            <person name="Hansen M."/>
            <person name="Howarth C."/>
            <person name="Imamovic A."/>
            <person name="Larimer J."/>
            <person name="McCowan C."/>
            <person name="Murphy C."/>
            <person name="Pearson M."/>
            <person name="Priest M."/>
            <person name="Roberts A."/>
            <person name="Saif S."/>
            <person name="Shea T."/>
            <person name="Sykes S."/>
            <person name="Wortman J."/>
            <person name="Nusbaum C."/>
            <person name="Birren B."/>
        </authorList>
    </citation>
    <scope>NUCLEOTIDE SEQUENCE</scope>
    <source>
        <strain evidence="7">CBS 10117</strain>
    </source>
</reference>
<feature type="compositionally biased region" description="Basic and acidic residues" evidence="5">
    <location>
        <begin position="383"/>
        <end position="395"/>
    </location>
</feature>
<dbReference type="Proteomes" id="UP000078595">
    <property type="component" value="Chromosome 1"/>
</dbReference>
<evidence type="ECO:0000256" key="2">
    <source>
        <dbReference type="ARBA" id="ARBA00005526"/>
    </source>
</evidence>
<dbReference type="GO" id="GO:0042802">
    <property type="term" value="F:identical protein binding"/>
    <property type="evidence" value="ECO:0007669"/>
    <property type="project" value="TreeGrafter"/>
</dbReference>
<feature type="compositionally biased region" description="Basic and acidic residues" evidence="5">
    <location>
        <begin position="418"/>
        <end position="438"/>
    </location>
</feature>
<keyword evidence="4" id="KW-0378">Hydrolase</keyword>